<name>A0ABW5C8B6_9PROT</name>
<dbReference type="PROSITE" id="PS51257">
    <property type="entry name" value="PROKAR_LIPOPROTEIN"/>
    <property type="match status" value="1"/>
</dbReference>
<feature type="signal peptide" evidence="2">
    <location>
        <begin position="1"/>
        <end position="18"/>
    </location>
</feature>
<evidence type="ECO:0000313" key="4">
    <source>
        <dbReference type="Proteomes" id="UP001597296"/>
    </source>
</evidence>
<feature type="compositionally biased region" description="Pro residues" evidence="1">
    <location>
        <begin position="148"/>
        <end position="157"/>
    </location>
</feature>
<sequence length="166" mass="17655">MSRLSRAGAALALGLALAACQTAPEHPLVMSTKSPVALRAMQSRVFDTPDRTRMLRAVVATLQDLDYVVDKVEPQAGTVTATRSAMLRLTATVYPRGAGQMTVRANAVIDLGPKSNQIDAPEFYQKLFFEPLSKAVFLQAVQVEDPGEPPAAPPAPAPDGNQGSQK</sequence>
<evidence type="ECO:0000313" key="3">
    <source>
        <dbReference type="EMBL" id="MFD2233559.1"/>
    </source>
</evidence>
<dbReference type="EMBL" id="JBHUIY010000010">
    <property type="protein sequence ID" value="MFD2233559.1"/>
    <property type="molecule type" value="Genomic_DNA"/>
</dbReference>
<proteinExistence type="predicted"/>
<organism evidence="3 4">
    <name type="scientific">Phaeospirillum tilakii</name>
    <dbReference type="NCBI Taxonomy" id="741673"/>
    <lineage>
        <taxon>Bacteria</taxon>
        <taxon>Pseudomonadati</taxon>
        <taxon>Pseudomonadota</taxon>
        <taxon>Alphaproteobacteria</taxon>
        <taxon>Rhodospirillales</taxon>
        <taxon>Rhodospirillaceae</taxon>
        <taxon>Phaeospirillum</taxon>
    </lineage>
</organism>
<keyword evidence="2" id="KW-0732">Signal</keyword>
<protein>
    <recommendedName>
        <fullName evidence="5">Lipoprotein</fullName>
    </recommendedName>
</protein>
<reference evidence="4" key="1">
    <citation type="journal article" date="2019" name="Int. J. Syst. Evol. Microbiol.">
        <title>The Global Catalogue of Microorganisms (GCM) 10K type strain sequencing project: providing services to taxonomists for standard genome sequencing and annotation.</title>
        <authorList>
            <consortium name="The Broad Institute Genomics Platform"/>
            <consortium name="The Broad Institute Genome Sequencing Center for Infectious Disease"/>
            <person name="Wu L."/>
            <person name="Ma J."/>
        </authorList>
    </citation>
    <scope>NUCLEOTIDE SEQUENCE [LARGE SCALE GENOMIC DNA]</scope>
    <source>
        <strain evidence="4">KCTC 15012</strain>
    </source>
</reference>
<evidence type="ECO:0000256" key="2">
    <source>
        <dbReference type="SAM" id="SignalP"/>
    </source>
</evidence>
<feature type="region of interest" description="Disordered" evidence="1">
    <location>
        <begin position="143"/>
        <end position="166"/>
    </location>
</feature>
<feature type="chain" id="PRO_5046833711" description="Lipoprotein" evidence="2">
    <location>
        <begin position="19"/>
        <end position="166"/>
    </location>
</feature>
<evidence type="ECO:0000256" key="1">
    <source>
        <dbReference type="SAM" id="MobiDB-lite"/>
    </source>
</evidence>
<dbReference type="RefSeq" id="WP_377315350.1">
    <property type="nucleotide sequence ID" value="NZ_JBHUIY010000010.1"/>
</dbReference>
<evidence type="ECO:0008006" key="5">
    <source>
        <dbReference type="Google" id="ProtNLM"/>
    </source>
</evidence>
<accession>A0ABW5C8B6</accession>
<dbReference type="Proteomes" id="UP001597296">
    <property type="component" value="Unassembled WGS sequence"/>
</dbReference>
<keyword evidence="4" id="KW-1185">Reference proteome</keyword>
<comment type="caution">
    <text evidence="3">The sequence shown here is derived from an EMBL/GenBank/DDBJ whole genome shotgun (WGS) entry which is preliminary data.</text>
</comment>
<gene>
    <name evidence="3" type="ORF">ACFSNB_07055</name>
</gene>